<evidence type="ECO:0000313" key="2">
    <source>
        <dbReference type="EMBL" id="MDD1781723.1"/>
    </source>
</evidence>
<name>A0ABT5QL82_9GAMM</name>
<dbReference type="Proteomes" id="UP001149821">
    <property type="component" value="Unassembled WGS sequence"/>
</dbReference>
<accession>A0ABT5QL82</accession>
<keyword evidence="3" id="KW-1185">Reference proteome</keyword>
<dbReference type="EMBL" id="JAJUBB010000006">
    <property type="protein sequence ID" value="MDD1781723.1"/>
    <property type="molecule type" value="Genomic_DNA"/>
</dbReference>
<dbReference type="InterPro" id="IPR031582">
    <property type="entry name" value="TadF"/>
</dbReference>
<gene>
    <name evidence="2" type="ORF">LRP49_11010</name>
</gene>
<proteinExistence type="predicted"/>
<dbReference type="Pfam" id="PF16964">
    <property type="entry name" value="TadF"/>
    <property type="match status" value="1"/>
</dbReference>
<feature type="transmembrane region" description="Helical" evidence="1">
    <location>
        <begin position="12"/>
        <end position="35"/>
    </location>
</feature>
<keyword evidence="1" id="KW-0812">Transmembrane</keyword>
<sequence>MTNLANKQRGVFSIELAMILVGFSLIIVFTMDVVTKQSVKGKLDRLSYSVVSLLKERTQLFDGEERMTNGEAAAALALVSNSLTATMNSFEASRVGILIEQQRFNSEQQAIPSVNGVNIYKVGEYDCEPVARLSTKAELSPVTNFGNRLSLYQVTLCYQTDNLFGSLIGKSWELARSTSISIGR</sequence>
<keyword evidence="1" id="KW-0472">Membrane</keyword>
<comment type="caution">
    <text evidence="2">The sequence shown here is derived from an EMBL/GenBank/DDBJ whole genome shotgun (WGS) entry which is preliminary data.</text>
</comment>
<organism evidence="2 3">
    <name type="scientific">Enterovibrio qingdaonensis</name>
    <dbReference type="NCBI Taxonomy" id="2899818"/>
    <lineage>
        <taxon>Bacteria</taxon>
        <taxon>Pseudomonadati</taxon>
        <taxon>Pseudomonadota</taxon>
        <taxon>Gammaproteobacteria</taxon>
        <taxon>Vibrionales</taxon>
        <taxon>Vibrionaceae</taxon>
        <taxon>Enterovibrio</taxon>
    </lineage>
</organism>
<reference evidence="2" key="1">
    <citation type="submission" date="2021-12" db="EMBL/GenBank/DDBJ databases">
        <title>Enterovibrio ZSDZ35 sp. nov. and Enterovibrio ZSDZ42 sp. nov., isolated from coastal seawater in Qingdao.</title>
        <authorList>
            <person name="Zhang P."/>
        </authorList>
    </citation>
    <scope>NUCLEOTIDE SEQUENCE</scope>
    <source>
        <strain evidence="2">ZSDZ35</strain>
    </source>
</reference>
<evidence type="ECO:0000256" key="1">
    <source>
        <dbReference type="SAM" id="Phobius"/>
    </source>
</evidence>
<keyword evidence="1" id="KW-1133">Transmembrane helix</keyword>
<dbReference type="RefSeq" id="WP_274142194.1">
    <property type="nucleotide sequence ID" value="NZ_JAJUBB010000006.1"/>
</dbReference>
<protein>
    <submittedName>
        <fullName evidence="2">Pilus assembly protein TadF</fullName>
    </submittedName>
</protein>
<evidence type="ECO:0000313" key="3">
    <source>
        <dbReference type="Proteomes" id="UP001149821"/>
    </source>
</evidence>